<dbReference type="Proteomes" id="UP000823405">
    <property type="component" value="Unassembled WGS sequence"/>
</dbReference>
<evidence type="ECO:0000313" key="2">
    <source>
        <dbReference type="Proteomes" id="UP000823405"/>
    </source>
</evidence>
<accession>A0A9P6R208</accession>
<organism evidence="1 2">
    <name type="scientific">Linnemannia gamsii</name>
    <dbReference type="NCBI Taxonomy" id="64522"/>
    <lineage>
        <taxon>Eukaryota</taxon>
        <taxon>Fungi</taxon>
        <taxon>Fungi incertae sedis</taxon>
        <taxon>Mucoromycota</taxon>
        <taxon>Mortierellomycotina</taxon>
        <taxon>Mortierellomycetes</taxon>
        <taxon>Mortierellales</taxon>
        <taxon>Mortierellaceae</taxon>
        <taxon>Linnemannia</taxon>
    </lineage>
</organism>
<gene>
    <name evidence="1" type="ORF">BGZ97_012689</name>
</gene>
<reference evidence="1" key="1">
    <citation type="journal article" date="2020" name="Fungal Divers.">
        <title>Resolving the Mortierellaceae phylogeny through synthesis of multi-gene phylogenetics and phylogenomics.</title>
        <authorList>
            <person name="Vandepol N."/>
            <person name="Liber J."/>
            <person name="Desiro A."/>
            <person name="Na H."/>
            <person name="Kennedy M."/>
            <person name="Barry K."/>
            <person name="Grigoriev I.V."/>
            <person name="Miller A.N."/>
            <person name="O'Donnell K."/>
            <person name="Stajich J.E."/>
            <person name="Bonito G."/>
        </authorList>
    </citation>
    <scope>NUCLEOTIDE SEQUENCE</scope>
    <source>
        <strain evidence="1">NVP60</strain>
    </source>
</reference>
<dbReference type="Pfam" id="PF22755">
    <property type="entry name" value="E217_gp28"/>
    <property type="match status" value="1"/>
</dbReference>
<dbReference type="Pfam" id="PF22764">
    <property type="entry name" value="E217_Gp32"/>
    <property type="match status" value="1"/>
</dbReference>
<dbReference type="InterPro" id="IPR021808">
    <property type="entry name" value="DUF3383"/>
</dbReference>
<proteinExistence type="predicted"/>
<evidence type="ECO:0000313" key="1">
    <source>
        <dbReference type="EMBL" id="KAG0310259.1"/>
    </source>
</evidence>
<dbReference type="Pfam" id="PF11863">
    <property type="entry name" value="DUF3383"/>
    <property type="match status" value="1"/>
</dbReference>
<dbReference type="EMBL" id="JAAAIN010000862">
    <property type="protein sequence ID" value="KAG0310259.1"/>
    <property type="molecule type" value="Genomic_DNA"/>
</dbReference>
<keyword evidence="2" id="KW-1185">Reference proteome</keyword>
<comment type="caution">
    <text evidence="1">The sequence shown here is derived from an EMBL/GenBank/DDBJ whole genome shotgun (WGS) entry which is preliminary data.</text>
</comment>
<sequence>MISASTVDKVAVTLTPPPVKSQWQWWLSLTAYGQQLLALLSASASGGFYISGLPEGSAFRRLFGVHLMAKVKRKPGPGGARLYNALKQIDSTVAKVGWFESSKYADGTPVAYVATIHEYGVPEKNIPMRATMRPTIRTQRTQWIKLAEAGFTAVFRQTETAAGVMEKVSAKAAGDIRKAISQLHTPPLKVKTIKARRKQIMMPGANALSLALSVISKQRVEYYRFLGRETNDVGIDINKYALPVPLYANVQAVDRNLYQYLGLDFQKRYIRLYACAQLQDLARDRSSDQIEFNKQRMTDNQLFRILLPLIRDGLRVEGVINVAIKQQYQPTQQGLSSSPPILLHKIGDYRYGYPQRKSLWDQDAKTFIHTESVLIETTFQVNALAPQNPDQPYLLTASDILNLVAIILQSDATRQTLQAHEIGIYRVRDLRQIYFVDDRDQFSASPSFDFTLTHSRTLKSHITSGVAAAAGVRRRDLIGRFFTTNALSPPKAILEFDSADEVGRYFGTASEEYARASFYFSWISKNITRPKKISFARWVNTETPPMIFGAAITKPLAEFKEVKAGSITITLGADTHIVKKLSFENIASLSDVASIVQTGIRKAGAGPLWADAVVTFDAVNSRFNFTTTNASANTKIAISEGTINHLLGWNERAIFADGALVESVSEVLTASTDQSNNFGSFAFMPTLSKDEVVEAATWNAAQNVMYQFQARILSADALMYYEALKNYAGTGLTLASAAHEYPEQFPMMILAATDYSRRNATQNYMFQSAALTPSVTEPAESVRLDALRINYYGRTQKGGQMLDFYQRGVLMGGASAPTDMNAYANEQWLKDAAGSALMELLMSAAKISANEQGRGQLIATLQSVINQALFNGTVSVGKNLNNTQQLYITDMTGDANAWRQVQTIGYWLNCVMEPVVTEDSRTEYKAVYTLIYRETMQNISGFGLSVHVCASKTFPTGFSVTQFADDGDPFDIPSLQINETGMGLNGDLIVWSKASPISITLNLIPSSDDDINMAILLEANRVGSGKQSVKDVITLIATYQNGGLLTLTNGAITGGMPANGVASAGRMKSKPYTFVFENRLGTL</sequence>
<dbReference type="AlphaFoldDB" id="A0A9P6R208"/>
<protein>
    <submittedName>
        <fullName evidence="1">Uncharacterized protein</fullName>
    </submittedName>
</protein>
<dbReference type="InterPro" id="IPR054440">
    <property type="entry name" value="Gp32-like"/>
</dbReference>
<dbReference type="InterPro" id="IPR054441">
    <property type="entry name" value="Gp28-like"/>
</dbReference>
<name>A0A9P6R208_9FUNG</name>
<dbReference type="OrthoDB" id="5760977at2759"/>